<evidence type="ECO:0000256" key="3">
    <source>
        <dbReference type="ARBA" id="ARBA00022679"/>
    </source>
</evidence>
<evidence type="ECO:0000256" key="11">
    <source>
        <dbReference type="ARBA" id="ARBA00023180"/>
    </source>
</evidence>
<evidence type="ECO:0000313" key="17">
    <source>
        <dbReference type="EMBL" id="KAL3525745.1"/>
    </source>
</evidence>
<dbReference type="PANTHER" id="PTHR46008:SF62">
    <property type="entry name" value="PROTEIN KINASE DOMAIN-CONTAINING PROTEIN"/>
    <property type="match status" value="1"/>
</dbReference>
<dbReference type="PROSITE" id="PS00107">
    <property type="entry name" value="PROTEIN_KINASE_ATP"/>
    <property type="match status" value="1"/>
</dbReference>
<evidence type="ECO:0000256" key="7">
    <source>
        <dbReference type="ARBA" id="ARBA00022777"/>
    </source>
</evidence>
<dbReference type="PROSITE" id="PS50011">
    <property type="entry name" value="PROTEIN_KINASE_DOM"/>
    <property type="match status" value="1"/>
</dbReference>
<dbReference type="InterPro" id="IPR008271">
    <property type="entry name" value="Ser/Thr_kinase_AS"/>
</dbReference>
<dbReference type="InterPro" id="IPR011009">
    <property type="entry name" value="Kinase-like_dom_sf"/>
</dbReference>
<dbReference type="Pfam" id="PF00069">
    <property type="entry name" value="Pkinase"/>
    <property type="match status" value="1"/>
</dbReference>
<evidence type="ECO:0000256" key="9">
    <source>
        <dbReference type="ARBA" id="ARBA00022989"/>
    </source>
</evidence>
<dbReference type="GO" id="GO:0005886">
    <property type="term" value="C:plasma membrane"/>
    <property type="evidence" value="ECO:0007669"/>
    <property type="project" value="UniProtKB-ARBA"/>
</dbReference>
<sequence>MVMIIPRSLLPLFFILIFIVFPASSSLSLCDRHCGNGTAVPYPFGFSSGCEIQLNCSESGEIRIGQFKVHNLTEDSILIHLPVDCTRTIQELDQLQGDNFAMTRRNGLLFVNCSGPENTCVIPTALLNSELNMNSRCSDISSKNMSCYSDSNWKSSEFLEYNHLKQIIKCDLLLSSFAVALDTSRDNNNNDNSPSLNFQTMELRWWLEGPCNCGKFANCTTFSIPRGGHGYRCRCNEGFAGNGFYAGGGCKRVSKCNASRYLSGRCGRNTGAGAVIGGTIAGASLTVLLALLYNYVRKLSKSVKKRTNANRLLCEAAVGSHIRFYPYKDIERATLSFSDKQRLGTGAYGTVYAGKLNNDWVAIKRIKHRDPENIEQVVNEIKLLSSVSHPNLACLLGYCLENGEQILVYEFVPNGTLYQHLQRKRGSGLPWVIRLTIASETALAIAHLHWAIHPPIYHRDIKSSNILLDYNYKSKVADFGLSRIGMMDASHISTAPQGTPGYLDPQYHQNFHLSDRSDVYSFGVVLVEIITALKVVDFSRPHSEINLAALAIERIGKGRLIEIVDPFLDLHMDAWILSSIHKVAELAFRCLAFHRDLRPSMKEVADELEQIKLSGWTPLDQNNLMGSSVASSSSSPLNGITKKTTGVGSRSAVVSQRGGDSPTTLEETNGSSTLSVKDPFLSFL</sequence>
<name>A0ABD3A5D4_9GENT</name>
<evidence type="ECO:0000313" key="18">
    <source>
        <dbReference type="Proteomes" id="UP001630127"/>
    </source>
</evidence>
<keyword evidence="6 12" id="KW-0547">Nucleotide-binding</keyword>
<evidence type="ECO:0000256" key="2">
    <source>
        <dbReference type="ARBA" id="ARBA00022527"/>
    </source>
</evidence>
<comment type="caution">
    <text evidence="17">The sequence shown here is derived from an EMBL/GenBank/DDBJ whole genome shotgun (WGS) entry which is preliminary data.</text>
</comment>
<keyword evidence="5 15" id="KW-0732">Signal</keyword>
<dbReference type="GO" id="GO:0004674">
    <property type="term" value="F:protein serine/threonine kinase activity"/>
    <property type="evidence" value="ECO:0007669"/>
    <property type="project" value="UniProtKB-KW"/>
</dbReference>
<evidence type="ECO:0000256" key="4">
    <source>
        <dbReference type="ARBA" id="ARBA00022692"/>
    </source>
</evidence>
<keyword evidence="18" id="KW-1185">Reference proteome</keyword>
<evidence type="ECO:0000256" key="8">
    <source>
        <dbReference type="ARBA" id="ARBA00022840"/>
    </source>
</evidence>
<keyword evidence="4 14" id="KW-0812">Transmembrane</keyword>
<evidence type="ECO:0000256" key="15">
    <source>
        <dbReference type="SAM" id="SignalP"/>
    </source>
</evidence>
<dbReference type="Gene3D" id="1.10.510.10">
    <property type="entry name" value="Transferase(Phosphotransferase) domain 1"/>
    <property type="match status" value="1"/>
</dbReference>
<dbReference type="AlphaFoldDB" id="A0ABD3A5D4"/>
<evidence type="ECO:0000256" key="5">
    <source>
        <dbReference type="ARBA" id="ARBA00022729"/>
    </source>
</evidence>
<keyword evidence="3" id="KW-0808">Transferase</keyword>
<dbReference type="PANTHER" id="PTHR46008">
    <property type="entry name" value="LEAF RUST 10 DISEASE-RESISTANCE LOCUS RECEPTOR-LIKE PROTEIN KINASE-LIKE 1.4"/>
    <property type="match status" value="1"/>
</dbReference>
<feature type="chain" id="PRO_5044881995" description="Protein kinase domain-containing protein" evidence="15">
    <location>
        <begin position="26"/>
        <end position="684"/>
    </location>
</feature>
<dbReference type="SMART" id="SM00220">
    <property type="entry name" value="S_TKc"/>
    <property type="match status" value="1"/>
</dbReference>
<proteinExistence type="predicted"/>
<evidence type="ECO:0000256" key="1">
    <source>
        <dbReference type="ARBA" id="ARBA00004167"/>
    </source>
</evidence>
<evidence type="ECO:0000259" key="16">
    <source>
        <dbReference type="PROSITE" id="PS50011"/>
    </source>
</evidence>
<dbReference type="GO" id="GO:0005524">
    <property type="term" value="F:ATP binding"/>
    <property type="evidence" value="ECO:0007669"/>
    <property type="project" value="UniProtKB-UniRule"/>
</dbReference>
<evidence type="ECO:0000256" key="10">
    <source>
        <dbReference type="ARBA" id="ARBA00023136"/>
    </source>
</evidence>
<dbReference type="EMBL" id="JBJUIK010000006">
    <property type="protein sequence ID" value="KAL3525745.1"/>
    <property type="molecule type" value="Genomic_DNA"/>
</dbReference>
<keyword evidence="7" id="KW-0418">Kinase</keyword>
<dbReference type="Gene3D" id="3.30.200.20">
    <property type="entry name" value="Phosphorylase Kinase, domain 1"/>
    <property type="match status" value="1"/>
</dbReference>
<evidence type="ECO:0000256" key="13">
    <source>
        <dbReference type="SAM" id="MobiDB-lite"/>
    </source>
</evidence>
<keyword evidence="10 14" id="KW-0472">Membrane</keyword>
<evidence type="ECO:0000256" key="14">
    <source>
        <dbReference type="SAM" id="Phobius"/>
    </source>
</evidence>
<dbReference type="PROSITE" id="PS00108">
    <property type="entry name" value="PROTEIN_KINASE_ST"/>
    <property type="match status" value="1"/>
</dbReference>
<organism evidence="17 18">
    <name type="scientific">Cinchona calisaya</name>
    <dbReference type="NCBI Taxonomy" id="153742"/>
    <lineage>
        <taxon>Eukaryota</taxon>
        <taxon>Viridiplantae</taxon>
        <taxon>Streptophyta</taxon>
        <taxon>Embryophyta</taxon>
        <taxon>Tracheophyta</taxon>
        <taxon>Spermatophyta</taxon>
        <taxon>Magnoliopsida</taxon>
        <taxon>eudicotyledons</taxon>
        <taxon>Gunneridae</taxon>
        <taxon>Pentapetalae</taxon>
        <taxon>asterids</taxon>
        <taxon>lamiids</taxon>
        <taxon>Gentianales</taxon>
        <taxon>Rubiaceae</taxon>
        <taxon>Cinchonoideae</taxon>
        <taxon>Cinchoneae</taxon>
        <taxon>Cinchona</taxon>
    </lineage>
</organism>
<comment type="subcellular location">
    <subcellularLocation>
        <location evidence="1">Membrane</location>
        <topology evidence="1">Single-pass membrane protein</topology>
    </subcellularLocation>
</comment>
<feature type="domain" description="Protein kinase" evidence="16">
    <location>
        <begin position="337"/>
        <end position="613"/>
    </location>
</feature>
<dbReference type="SUPFAM" id="SSF56112">
    <property type="entry name" value="Protein kinase-like (PK-like)"/>
    <property type="match status" value="1"/>
</dbReference>
<feature type="region of interest" description="Disordered" evidence="13">
    <location>
        <begin position="627"/>
        <end position="672"/>
    </location>
</feature>
<dbReference type="InterPro" id="IPR000719">
    <property type="entry name" value="Prot_kinase_dom"/>
</dbReference>
<reference evidence="17 18" key="1">
    <citation type="submission" date="2024-11" db="EMBL/GenBank/DDBJ databases">
        <title>A near-complete genome assembly of Cinchona calisaya.</title>
        <authorList>
            <person name="Lian D.C."/>
            <person name="Zhao X.W."/>
            <person name="Wei L."/>
        </authorList>
    </citation>
    <scope>NUCLEOTIDE SEQUENCE [LARGE SCALE GENOMIC DNA]</scope>
    <source>
        <tissue evidence="17">Nenye</tissue>
    </source>
</reference>
<keyword evidence="9 14" id="KW-1133">Transmembrane helix</keyword>
<keyword evidence="8 12" id="KW-0067">ATP-binding</keyword>
<evidence type="ECO:0000256" key="12">
    <source>
        <dbReference type="PROSITE-ProRule" id="PRU10141"/>
    </source>
</evidence>
<feature type="signal peptide" evidence="15">
    <location>
        <begin position="1"/>
        <end position="25"/>
    </location>
</feature>
<dbReference type="FunFam" id="1.10.510.10:FF:000161">
    <property type="entry name" value="Wall-associated receptor kinase-like 20"/>
    <property type="match status" value="1"/>
</dbReference>
<feature type="binding site" evidence="12">
    <location>
        <position position="364"/>
    </location>
    <ligand>
        <name>ATP</name>
        <dbReference type="ChEBI" id="CHEBI:30616"/>
    </ligand>
</feature>
<feature type="transmembrane region" description="Helical" evidence="14">
    <location>
        <begin position="272"/>
        <end position="296"/>
    </location>
</feature>
<keyword evidence="11" id="KW-0325">Glycoprotein</keyword>
<gene>
    <name evidence="17" type="ORF">ACH5RR_014117</name>
</gene>
<keyword evidence="2" id="KW-0723">Serine/threonine-protein kinase</keyword>
<feature type="compositionally biased region" description="Polar residues" evidence="13">
    <location>
        <begin position="636"/>
        <end position="654"/>
    </location>
</feature>
<dbReference type="Proteomes" id="UP001630127">
    <property type="component" value="Unassembled WGS sequence"/>
</dbReference>
<feature type="compositionally biased region" description="Polar residues" evidence="13">
    <location>
        <begin position="661"/>
        <end position="672"/>
    </location>
</feature>
<accession>A0ABD3A5D4</accession>
<dbReference type="InterPro" id="IPR017441">
    <property type="entry name" value="Protein_kinase_ATP_BS"/>
</dbReference>
<dbReference type="Gene3D" id="2.10.25.10">
    <property type="entry name" value="Laminin"/>
    <property type="match status" value="1"/>
</dbReference>
<evidence type="ECO:0000256" key="6">
    <source>
        <dbReference type="ARBA" id="ARBA00022741"/>
    </source>
</evidence>
<protein>
    <recommendedName>
        <fullName evidence="16">Protein kinase domain-containing protein</fullName>
    </recommendedName>
</protein>